<evidence type="ECO:0000256" key="1">
    <source>
        <dbReference type="SAM" id="MobiDB-lite"/>
    </source>
</evidence>
<feature type="region of interest" description="Disordered" evidence="1">
    <location>
        <begin position="55"/>
        <end position="83"/>
    </location>
</feature>
<feature type="non-terminal residue" evidence="2">
    <location>
        <position position="1"/>
    </location>
</feature>
<dbReference type="EMBL" id="LAZR01041329">
    <property type="protein sequence ID" value="KKL12268.1"/>
    <property type="molecule type" value="Genomic_DNA"/>
</dbReference>
<proteinExistence type="predicted"/>
<reference evidence="2" key="1">
    <citation type="journal article" date="2015" name="Nature">
        <title>Complex archaea that bridge the gap between prokaryotes and eukaryotes.</title>
        <authorList>
            <person name="Spang A."/>
            <person name="Saw J.H."/>
            <person name="Jorgensen S.L."/>
            <person name="Zaremba-Niedzwiedzka K."/>
            <person name="Martijn J."/>
            <person name="Lind A.E."/>
            <person name="van Eijk R."/>
            <person name="Schleper C."/>
            <person name="Guy L."/>
            <person name="Ettema T.J."/>
        </authorList>
    </citation>
    <scope>NUCLEOTIDE SEQUENCE</scope>
</reference>
<gene>
    <name evidence="2" type="ORF">LCGC14_2537440</name>
</gene>
<sequence>IAASVSVDDSGRKFVSERLTLELLSETASLGQSYFVRNTYEAGLRIDATDHGLEFVSDPEADNTGLRTRRAPGPDRPPPGEPK</sequence>
<organism evidence="2">
    <name type="scientific">marine sediment metagenome</name>
    <dbReference type="NCBI Taxonomy" id="412755"/>
    <lineage>
        <taxon>unclassified sequences</taxon>
        <taxon>metagenomes</taxon>
        <taxon>ecological metagenomes</taxon>
    </lineage>
</organism>
<name>A0A0F9DJS0_9ZZZZ</name>
<accession>A0A0F9DJS0</accession>
<dbReference type="AlphaFoldDB" id="A0A0F9DJS0"/>
<comment type="caution">
    <text evidence="2">The sequence shown here is derived from an EMBL/GenBank/DDBJ whole genome shotgun (WGS) entry which is preliminary data.</text>
</comment>
<feature type="compositionally biased region" description="Pro residues" evidence="1">
    <location>
        <begin position="74"/>
        <end position="83"/>
    </location>
</feature>
<evidence type="ECO:0000313" key="2">
    <source>
        <dbReference type="EMBL" id="KKL12268.1"/>
    </source>
</evidence>
<protein>
    <submittedName>
        <fullName evidence="2">Uncharacterized protein</fullName>
    </submittedName>
</protein>